<gene>
    <name evidence="1" type="ORF">GS398_16680</name>
</gene>
<evidence type="ECO:0000313" key="2">
    <source>
        <dbReference type="Proteomes" id="UP000451233"/>
    </source>
</evidence>
<dbReference type="AlphaFoldDB" id="A0A7K1Y1H8"/>
<organism evidence="1 2">
    <name type="scientific">Hufsiella ginkgonis</name>
    <dbReference type="NCBI Taxonomy" id="2695274"/>
    <lineage>
        <taxon>Bacteria</taxon>
        <taxon>Pseudomonadati</taxon>
        <taxon>Bacteroidota</taxon>
        <taxon>Sphingobacteriia</taxon>
        <taxon>Sphingobacteriales</taxon>
        <taxon>Sphingobacteriaceae</taxon>
        <taxon>Hufsiella</taxon>
    </lineage>
</organism>
<comment type="caution">
    <text evidence="1">The sequence shown here is derived from an EMBL/GenBank/DDBJ whole genome shotgun (WGS) entry which is preliminary data.</text>
</comment>
<name>A0A7K1Y1H8_9SPHI</name>
<protein>
    <submittedName>
        <fullName evidence="1">Uncharacterized protein</fullName>
    </submittedName>
</protein>
<keyword evidence="2" id="KW-1185">Reference proteome</keyword>
<accession>A0A7K1Y1H8</accession>
<sequence>MSKHLITTDPFALRTLMTEDLYQLHEPAPAAIMEVAAAAEKPVPHAAAAADIPAVSAKQEAAFAPSFNYLGENNRFFLLLVNEPGHMHADAKTIDTLTLILKGKQLEVRDIALLNLAGHPQARFADMKSFFMCSKMVIFGIDPTATGLPPTPGNTITVHEGVKVLATYSIKEMQADEQKKRAFWAEMKKL</sequence>
<reference evidence="1 2" key="1">
    <citation type="submission" date="2019-11" db="EMBL/GenBank/DDBJ databases">
        <title>Pedobacter sp. HMF7056 Genome sequencing and assembly.</title>
        <authorList>
            <person name="Kang H."/>
            <person name="Kim H."/>
            <person name="Joh K."/>
        </authorList>
    </citation>
    <scope>NUCLEOTIDE SEQUENCE [LARGE SCALE GENOMIC DNA]</scope>
    <source>
        <strain evidence="1 2">HMF7056</strain>
    </source>
</reference>
<dbReference type="RefSeq" id="WP_160907953.1">
    <property type="nucleotide sequence ID" value="NZ_WVHS01000004.1"/>
</dbReference>
<proteinExistence type="predicted"/>
<evidence type="ECO:0000313" key="1">
    <source>
        <dbReference type="EMBL" id="MXV16938.1"/>
    </source>
</evidence>
<dbReference type="Proteomes" id="UP000451233">
    <property type="component" value="Unassembled WGS sequence"/>
</dbReference>
<dbReference type="EMBL" id="WVHS01000004">
    <property type="protein sequence ID" value="MXV16938.1"/>
    <property type="molecule type" value="Genomic_DNA"/>
</dbReference>